<dbReference type="GO" id="GO:0003779">
    <property type="term" value="F:actin binding"/>
    <property type="evidence" value="ECO:0007669"/>
    <property type="project" value="InterPro"/>
</dbReference>
<dbReference type="InParanoid" id="A0A151Z4F4"/>
<dbReference type="EMBL" id="LODT01000047">
    <property type="protein sequence ID" value="KYQ88853.1"/>
    <property type="molecule type" value="Genomic_DNA"/>
</dbReference>
<reference evidence="2 3" key="1">
    <citation type="submission" date="2015-12" db="EMBL/GenBank/DDBJ databases">
        <title>Dictyostelia acquired genes for synthesis and detection of signals that induce cell-type specialization by lateral gene transfer from prokaryotes.</title>
        <authorList>
            <person name="Gloeckner G."/>
            <person name="Schaap P."/>
        </authorList>
    </citation>
    <scope>NUCLEOTIDE SEQUENCE [LARGE SCALE GENOMIC DNA]</scope>
    <source>
        <strain evidence="2 3">TK</strain>
    </source>
</reference>
<evidence type="ECO:0000313" key="3">
    <source>
        <dbReference type="Proteomes" id="UP000076078"/>
    </source>
</evidence>
<dbReference type="InterPro" id="IPR048278">
    <property type="entry name" value="PFN"/>
</dbReference>
<dbReference type="PANTHER" id="PTHR41752:SF1">
    <property type="entry name" value="PROFILIN"/>
    <property type="match status" value="1"/>
</dbReference>
<proteinExistence type="predicted"/>
<dbReference type="OMA" id="ITQKNCA"/>
<comment type="function">
    <text evidence="1">Binds to actin and affects the structure of the cytoskeleton. At high concentrations, profilin prevents the polymerization of actin, whereas it enhances it at low concentrations. By binding to PIP2, it inhibits the formation of IP3 and DG.</text>
</comment>
<evidence type="ECO:0000313" key="2">
    <source>
        <dbReference type="EMBL" id="KYQ88853.1"/>
    </source>
</evidence>
<dbReference type="Pfam" id="PF00235">
    <property type="entry name" value="Profilin"/>
    <property type="match status" value="1"/>
</dbReference>
<accession>A0A151Z4F4</accession>
<sequence>MIEESNVITDNKFQEIKSMSSRIILFYQDEIVYNQTNLKKEELQAMSKMFDNDTSTTLSSGITIDDQQFIVQRQFTDMITARRGDESSGEGLAIIKVPTKNNKTIYMICTFKMPILSARIIPIMKEYCQGY</sequence>
<dbReference type="OrthoDB" id="10259541at2759"/>
<name>A0A151Z4F4_TIELA</name>
<evidence type="ECO:0008006" key="4">
    <source>
        <dbReference type="Google" id="ProtNLM"/>
    </source>
</evidence>
<protein>
    <recommendedName>
        <fullName evidence="4">Profilin</fullName>
    </recommendedName>
</protein>
<dbReference type="PANTHER" id="PTHR41752">
    <property type="entry name" value="PROFILIN"/>
    <property type="match status" value="1"/>
</dbReference>
<dbReference type="InterPro" id="IPR036140">
    <property type="entry name" value="PFN_sf"/>
</dbReference>
<comment type="caution">
    <text evidence="2">The sequence shown here is derived from an EMBL/GenBank/DDBJ whole genome shotgun (WGS) entry which is preliminary data.</text>
</comment>
<keyword evidence="3" id="KW-1185">Reference proteome</keyword>
<gene>
    <name evidence="2" type="ORF">DLAC_10656</name>
</gene>
<dbReference type="SUPFAM" id="SSF55770">
    <property type="entry name" value="Profilin (actin-binding protein)"/>
    <property type="match status" value="1"/>
</dbReference>
<dbReference type="AlphaFoldDB" id="A0A151Z4F4"/>
<organism evidence="2 3">
    <name type="scientific">Tieghemostelium lacteum</name>
    <name type="common">Slime mold</name>
    <name type="synonym">Dictyostelium lacteum</name>
    <dbReference type="NCBI Taxonomy" id="361077"/>
    <lineage>
        <taxon>Eukaryota</taxon>
        <taxon>Amoebozoa</taxon>
        <taxon>Evosea</taxon>
        <taxon>Eumycetozoa</taxon>
        <taxon>Dictyostelia</taxon>
        <taxon>Dictyosteliales</taxon>
        <taxon>Raperosteliaceae</taxon>
        <taxon>Tieghemostelium</taxon>
    </lineage>
</organism>
<evidence type="ECO:0000256" key="1">
    <source>
        <dbReference type="ARBA" id="ARBA00025549"/>
    </source>
</evidence>
<dbReference type="Proteomes" id="UP000076078">
    <property type="component" value="Unassembled WGS sequence"/>
</dbReference>